<evidence type="ECO:0000259" key="9">
    <source>
        <dbReference type="Pfam" id="PF26540"/>
    </source>
</evidence>
<proteinExistence type="inferred from homology"/>
<dbReference type="GO" id="GO:0019288">
    <property type="term" value="P:isopentenyl diphosphate biosynthetic process, methylerythritol 4-phosphate pathway"/>
    <property type="evidence" value="ECO:0007669"/>
    <property type="project" value="UniProtKB-UniRule"/>
</dbReference>
<evidence type="ECO:0000256" key="5">
    <source>
        <dbReference type="ARBA" id="ARBA00023014"/>
    </source>
</evidence>
<keyword evidence="1 7" id="KW-0004">4Fe-4S</keyword>
<evidence type="ECO:0000259" key="8">
    <source>
        <dbReference type="Pfam" id="PF04551"/>
    </source>
</evidence>
<dbReference type="PIRSF" id="PIRSF004640">
    <property type="entry name" value="IspG"/>
    <property type="match status" value="1"/>
</dbReference>
<dbReference type="GO" id="GO:0051539">
    <property type="term" value="F:4 iron, 4 sulfur cluster binding"/>
    <property type="evidence" value="ECO:0007669"/>
    <property type="project" value="UniProtKB-UniRule"/>
</dbReference>
<dbReference type="Gene3D" id="3.20.20.20">
    <property type="entry name" value="Dihydropteroate synthase-like"/>
    <property type="match status" value="1"/>
</dbReference>
<keyword evidence="2 7" id="KW-0479">Metal-binding</keyword>
<accession>E1R3D7</accession>
<protein>
    <recommendedName>
        <fullName evidence="7">4-hydroxy-3-methylbut-2-en-1-yl diphosphate synthase (flavodoxin)</fullName>
        <ecNumber evidence="7">1.17.7.3</ecNumber>
    </recommendedName>
    <alternativeName>
        <fullName evidence="7">1-hydroxy-2-methyl-2-(E)-butenyl 4-diphosphate synthase</fullName>
    </alternativeName>
</protein>
<dbReference type="AlphaFoldDB" id="E1R3D7"/>
<comment type="similarity">
    <text evidence="7">Belongs to the IspG family.</text>
</comment>
<dbReference type="GO" id="GO:0141197">
    <property type="term" value="F:4-hydroxy-3-methylbut-2-enyl-diphosphate synthase activity (flavodoxin)"/>
    <property type="evidence" value="ECO:0007669"/>
    <property type="project" value="UniProtKB-EC"/>
</dbReference>
<dbReference type="InterPro" id="IPR058579">
    <property type="entry name" value="IspG_C"/>
</dbReference>
<dbReference type="EC" id="1.17.7.3" evidence="7"/>
<sequence length="347" mass="37794">MLREKIPVGDLFIGGDAPVTVQTMWKRPLGETIDDVLASIHDFAAFGCDLIRFSAPRLEDARIIGSIAKRSPIPIVADIHFDHRIALEAIRAGVHKVRINPGNIGSREKAETVLRAAADAGVAIRVGINGGSLPRTLRNHPDRGEAMLLAAEEEIGILEKIGFSRVVFSLKSSDIESSVKANTLFSQRYRYPLHIGLTESGPLVPGTVKSSIMISRLLLMGIGDTIRVSLSEEPIKEVMAGVEILKALGLRKNGVRIISCPRCGRSTFDPHAFLARYEKELLKSDKSLTVAVMGCVVNGPEEARHADIGITGAGREVIVFRKGSIVYKGEAERAYKAFWDQFSSFEG</sequence>
<dbReference type="UniPathway" id="UPA00056">
    <property type="reaction ID" value="UER00096"/>
</dbReference>
<dbReference type="InterPro" id="IPR011005">
    <property type="entry name" value="Dihydropteroate_synth-like_sf"/>
</dbReference>
<dbReference type="NCBIfam" id="TIGR00612">
    <property type="entry name" value="ispG_gcpE"/>
    <property type="match status" value="1"/>
</dbReference>
<dbReference type="Pfam" id="PF26540">
    <property type="entry name" value="GcpE_C"/>
    <property type="match status" value="1"/>
</dbReference>
<keyword evidence="4 7" id="KW-0408">Iron</keyword>
<dbReference type="GO" id="GO:0005506">
    <property type="term" value="F:iron ion binding"/>
    <property type="evidence" value="ECO:0007669"/>
    <property type="project" value="InterPro"/>
</dbReference>
<comment type="catalytic activity">
    <reaction evidence="7">
        <text>(2E)-4-hydroxy-3-methylbut-2-enyl diphosphate + oxidized [flavodoxin] + H2O + 2 H(+) = 2-C-methyl-D-erythritol 2,4-cyclic diphosphate + reduced [flavodoxin]</text>
        <dbReference type="Rhea" id="RHEA:43604"/>
        <dbReference type="Rhea" id="RHEA-COMP:10622"/>
        <dbReference type="Rhea" id="RHEA-COMP:10623"/>
        <dbReference type="ChEBI" id="CHEBI:15377"/>
        <dbReference type="ChEBI" id="CHEBI:15378"/>
        <dbReference type="ChEBI" id="CHEBI:57618"/>
        <dbReference type="ChEBI" id="CHEBI:58210"/>
        <dbReference type="ChEBI" id="CHEBI:58483"/>
        <dbReference type="ChEBI" id="CHEBI:128753"/>
        <dbReference type="EC" id="1.17.7.3"/>
    </reaction>
</comment>
<dbReference type="NCBIfam" id="NF001540">
    <property type="entry name" value="PRK00366.1"/>
    <property type="match status" value="1"/>
</dbReference>
<comment type="function">
    <text evidence="7">Converts 2C-methyl-D-erythritol 2,4-cyclodiphosphate (ME-2,4cPP) into 1-hydroxy-2-methyl-2-(E)-butenyl 4-diphosphate.</text>
</comment>
<feature type="domain" description="IspG C-terminal" evidence="9">
    <location>
        <begin position="257"/>
        <end position="340"/>
    </location>
</feature>
<evidence type="ECO:0000256" key="4">
    <source>
        <dbReference type="ARBA" id="ARBA00023004"/>
    </source>
</evidence>
<dbReference type="InterPro" id="IPR045854">
    <property type="entry name" value="NO2/SO3_Rdtase_4Fe4S_sf"/>
</dbReference>
<reference evidence="10 11" key="1">
    <citation type="journal article" date="2010" name="Stand. Genomic Sci.">
        <title>Complete genome sequence of Spirochaeta smaragdinae type strain (SEBR 4228).</title>
        <authorList>
            <person name="Mavromatis K."/>
            <person name="Yasawong M."/>
            <person name="Chertkov O."/>
            <person name="Lapidus A."/>
            <person name="Lucas S."/>
            <person name="Nolan M."/>
            <person name="Del Rio T.G."/>
            <person name="Tice H."/>
            <person name="Cheng J.F."/>
            <person name="Pitluck S."/>
            <person name="Liolios K."/>
            <person name="Ivanova N."/>
            <person name="Tapia R."/>
            <person name="Han C."/>
            <person name="Bruce D."/>
            <person name="Goodwin L."/>
            <person name="Pati A."/>
            <person name="Chen A."/>
            <person name="Palaniappan K."/>
            <person name="Land M."/>
            <person name="Hauser L."/>
            <person name="Chang Y.J."/>
            <person name="Jeffries C.D."/>
            <person name="Detter J.C."/>
            <person name="Rohde M."/>
            <person name="Brambilla E."/>
            <person name="Spring S."/>
            <person name="Goker M."/>
            <person name="Sikorski J."/>
            <person name="Woyke T."/>
            <person name="Bristow J."/>
            <person name="Eisen J.A."/>
            <person name="Markowitz V."/>
            <person name="Hugenholtz P."/>
            <person name="Klenk H.P."/>
            <person name="Kyrpides N.C."/>
        </authorList>
    </citation>
    <scope>NUCLEOTIDE SEQUENCE [LARGE SCALE GENOMIC DNA]</scope>
    <source>
        <strain evidence="11">DSM 11293 / JCM 15392 / SEBR 4228</strain>
    </source>
</reference>
<feature type="binding site" evidence="7">
    <location>
        <position position="263"/>
    </location>
    <ligand>
        <name>[4Fe-4S] cluster</name>
        <dbReference type="ChEBI" id="CHEBI:49883"/>
    </ligand>
</feature>
<name>E1R3D7_SEDSS</name>
<dbReference type="STRING" id="573413.Spirs_2454"/>
<evidence type="ECO:0000256" key="3">
    <source>
        <dbReference type="ARBA" id="ARBA00023002"/>
    </source>
</evidence>
<feature type="binding site" evidence="7">
    <location>
        <position position="260"/>
    </location>
    <ligand>
        <name>[4Fe-4S] cluster</name>
        <dbReference type="ChEBI" id="CHEBI:49883"/>
    </ligand>
</feature>
<dbReference type="GO" id="GO:0046429">
    <property type="term" value="F:4-hydroxy-3-methylbut-2-en-1-yl diphosphate synthase activity (ferredoxin)"/>
    <property type="evidence" value="ECO:0007669"/>
    <property type="project" value="UniProtKB-UniRule"/>
</dbReference>
<evidence type="ECO:0000256" key="7">
    <source>
        <dbReference type="HAMAP-Rule" id="MF_00159"/>
    </source>
</evidence>
<feature type="binding site" evidence="7">
    <location>
        <position position="302"/>
    </location>
    <ligand>
        <name>[4Fe-4S] cluster</name>
        <dbReference type="ChEBI" id="CHEBI:49883"/>
    </ligand>
</feature>
<feature type="domain" description="IspG TIM-barrel" evidence="8">
    <location>
        <begin position="5"/>
        <end position="241"/>
    </location>
</feature>
<organism evidence="10 11">
    <name type="scientific">Sediminispirochaeta smaragdinae (strain DSM 11293 / JCM 15392 / SEBR 4228)</name>
    <name type="common">Spirochaeta smaragdinae</name>
    <dbReference type="NCBI Taxonomy" id="573413"/>
    <lineage>
        <taxon>Bacteria</taxon>
        <taxon>Pseudomonadati</taxon>
        <taxon>Spirochaetota</taxon>
        <taxon>Spirochaetia</taxon>
        <taxon>Spirochaetales</taxon>
        <taxon>Spirochaetaceae</taxon>
        <taxon>Sediminispirochaeta</taxon>
    </lineage>
</organism>
<dbReference type="Proteomes" id="UP000002318">
    <property type="component" value="Chromosome"/>
</dbReference>
<dbReference type="InterPro" id="IPR004588">
    <property type="entry name" value="IspG_bac-typ"/>
</dbReference>
<feature type="binding site" evidence="7">
    <location>
        <position position="295"/>
    </location>
    <ligand>
        <name>[4Fe-4S] cluster</name>
        <dbReference type="ChEBI" id="CHEBI:49883"/>
    </ligand>
</feature>
<dbReference type="PANTHER" id="PTHR30454:SF0">
    <property type="entry name" value="4-HYDROXY-3-METHYLBUT-2-EN-1-YL DIPHOSPHATE SYNTHASE (FERREDOXIN), CHLOROPLASTIC"/>
    <property type="match status" value="1"/>
</dbReference>
<evidence type="ECO:0000256" key="2">
    <source>
        <dbReference type="ARBA" id="ARBA00022723"/>
    </source>
</evidence>
<dbReference type="InterPro" id="IPR058578">
    <property type="entry name" value="IspG_TIM"/>
</dbReference>
<keyword evidence="5 7" id="KW-0411">Iron-sulfur</keyword>
<dbReference type="HOGENOM" id="CLU_042258_0_0_12"/>
<dbReference type="InterPro" id="IPR016425">
    <property type="entry name" value="IspG_bac"/>
</dbReference>
<evidence type="ECO:0000256" key="1">
    <source>
        <dbReference type="ARBA" id="ARBA00022485"/>
    </source>
</evidence>
<evidence type="ECO:0000313" key="10">
    <source>
        <dbReference type="EMBL" id="ADK81568.1"/>
    </source>
</evidence>
<keyword evidence="3 7" id="KW-0560">Oxidoreductase</keyword>
<dbReference type="PANTHER" id="PTHR30454">
    <property type="entry name" value="4-HYDROXY-3-METHYLBUT-2-EN-1-YL DIPHOSPHATE SYNTHASE"/>
    <property type="match status" value="1"/>
</dbReference>
<comment type="cofactor">
    <cofactor evidence="7">
        <name>[4Fe-4S] cluster</name>
        <dbReference type="ChEBI" id="CHEBI:49883"/>
    </cofactor>
    <text evidence="7">Binds 1 [4Fe-4S] cluster.</text>
</comment>
<dbReference type="SUPFAM" id="SSF56014">
    <property type="entry name" value="Nitrite and sulphite reductase 4Fe-4S domain-like"/>
    <property type="match status" value="1"/>
</dbReference>
<evidence type="ECO:0000256" key="6">
    <source>
        <dbReference type="ARBA" id="ARBA00023229"/>
    </source>
</evidence>
<gene>
    <name evidence="7" type="primary">ispG</name>
    <name evidence="10" type="ordered locus">Spirs_2454</name>
</gene>
<comment type="pathway">
    <text evidence="7">Isoprenoid biosynthesis; isopentenyl diphosphate biosynthesis via DXP pathway; isopentenyl diphosphate from 1-deoxy-D-xylulose 5-phosphate: step 5/6.</text>
</comment>
<dbReference type="EMBL" id="CP002116">
    <property type="protein sequence ID" value="ADK81568.1"/>
    <property type="molecule type" value="Genomic_DNA"/>
</dbReference>
<keyword evidence="6 7" id="KW-0414">Isoprene biosynthesis</keyword>
<dbReference type="HAMAP" id="MF_00159">
    <property type="entry name" value="IspG"/>
    <property type="match status" value="1"/>
</dbReference>
<dbReference type="Pfam" id="PF04551">
    <property type="entry name" value="GcpE"/>
    <property type="match status" value="1"/>
</dbReference>
<dbReference type="SUPFAM" id="SSF51717">
    <property type="entry name" value="Dihydropteroate synthetase-like"/>
    <property type="match status" value="1"/>
</dbReference>
<evidence type="ECO:0000313" key="11">
    <source>
        <dbReference type="Proteomes" id="UP000002318"/>
    </source>
</evidence>
<keyword evidence="11" id="KW-1185">Reference proteome</keyword>
<dbReference type="eggNOG" id="COG0821">
    <property type="taxonomic scope" value="Bacteria"/>
</dbReference>
<dbReference type="Gene3D" id="3.30.413.10">
    <property type="entry name" value="Sulfite Reductase Hemoprotein, domain 1"/>
    <property type="match status" value="1"/>
</dbReference>
<dbReference type="KEGG" id="ssm:Spirs_2454"/>
<dbReference type="GO" id="GO:0016114">
    <property type="term" value="P:terpenoid biosynthetic process"/>
    <property type="evidence" value="ECO:0007669"/>
    <property type="project" value="InterPro"/>
</dbReference>